<dbReference type="EMBL" id="LRDC01000016">
    <property type="protein sequence ID" value="KVX02214.1"/>
    <property type="molecule type" value="Genomic_DNA"/>
</dbReference>
<evidence type="ECO:0000313" key="1">
    <source>
        <dbReference type="EMBL" id="KVX02214.1"/>
    </source>
</evidence>
<reference evidence="1 2" key="1">
    <citation type="submission" date="2016-01" db="EMBL/GenBank/DDBJ databases">
        <title>Draft genome of the antarctic isolate Shewanella frigidimarina Ag06-30.</title>
        <authorList>
            <person name="Parmeciano Di Noto G."/>
            <person name="Vazquez S."/>
            <person name="Mac Cormack W."/>
            <person name="Iriarte A."/>
            <person name="Quiroga C."/>
        </authorList>
    </citation>
    <scope>NUCLEOTIDE SEQUENCE [LARGE SCALE GENOMIC DNA]</scope>
    <source>
        <strain evidence="1 2">Ag06-30</strain>
    </source>
</reference>
<evidence type="ECO:0000313" key="2">
    <source>
        <dbReference type="Proteomes" id="UP000055702"/>
    </source>
</evidence>
<name>A0A119D013_SHEFR</name>
<dbReference type="RefSeq" id="WP_059745564.1">
    <property type="nucleotide sequence ID" value="NZ_LRDC01000016.1"/>
</dbReference>
<gene>
    <name evidence="1" type="ORF">AWJ07_15485</name>
</gene>
<comment type="caution">
    <text evidence="1">The sequence shown here is derived from an EMBL/GenBank/DDBJ whole genome shotgun (WGS) entry which is preliminary data.</text>
</comment>
<dbReference type="Proteomes" id="UP000055702">
    <property type="component" value="Unassembled WGS sequence"/>
</dbReference>
<protein>
    <recommendedName>
        <fullName evidence="3">DUF3352 domain-containing protein</fullName>
    </recommendedName>
</protein>
<dbReference type="AlphaFoldDB" id="A0A119D013"/>
<accession>A0A119D013</accession>
<organism evidence="1">
    <name type="scientific">Shewanella frigidimarina</name>
    <dbReference type="NCBI Taxonomy" id="56812"/>
    <lineage>
        <taxon>Bacteria</taxon>
        <taxon>Pseudomonadati</taxon>
        <taxon>Pseudomonadota</taxon>
        <taxon>Gammaproteobacteria</taxon>
        <taxon>Alteromonadales</taxon>
        <taxon>Shewanellaceae</taxon>
        <taxon>Shewanella</taxon>
    </lineage>
</organism>
<evidence type="ECO:0008006" key="3">
    <source>
        <dbReference type="Google" id="ProtNLM"/>
    </source>
</evidence>
<sequence length="574" mass="62985">MNKMAIAAVVLAVGAGGYFLSQQGTSVVKNDPMLDYVPADTLAFSGQLVPFPLKDYLYSIAGNYQAYDLDKMLSLDDSSSAQERFFISLYKQYMTVLPKPETLLSTYGLPDSIKSYFYTLGALPVMKVEISNPAAFWAELDRAEQESGLTHTMGKSGSVEYRAYTLTDVDEKEHAEIVFSVKDGWLTVTLNTSFNQAELLETALGEKKVEHPISETTMLQDIANTHGFMQDSISFINHVELVKGLASTDGNMLAKQMTKMIEIQGEDPFAEMKTPVCQTELSAIAANWPRSVMGLNSYSITRDESTIDAAVVLESNNQVILSALNKMRGFVPSFASNGHDNILSLSLGIDVNQLAPALNEVWKDLQTPQYQCAALAQMQSELSELNPAMLGMMTGMANGVKGISVTLADYKLIEKNGQASFEKLDALISVSAEKPMMLVDMMKPFYPPLAEVDLKDNGDPVDITPMLMLPPEFGVSAKLAIKGSHLVAYTGDRGTELADLMYKQSLESNGFFDLSVDYQKMFAPLVDMAEMSGEPMPEELLMLKDYDMRLQMSVDFTDKGLVIGSKVNSKASAK</sequence>
<proteinExistence type="predicted"/>